<evidence type="ECO:0000313" key="1">
    <source>
        <dbReference type="EMBL" id="PNF78197.1"/>
    </source>
</evidence>
<sequence length="312" mass="33158">MAWHEWLGPLARLPGDGCLDDWYAAVQQRTAGAAPFAGALLGGRLAATPGLAFLAGYQQALRALWADAPAGLGALCATENRRLRPADMTTRLRDGRLDGRKDFVTAGDAAAWLLVPAREERIGDAPRLGMYVLAADAGGVVLEAGAPLPLLPDIAHGRLVLVEAIGERLPGDGWADYVKPFRTHEDLYVLVALLGWLYGVALEHRWSQALLLRLVGLLAGAAEVARQPVEAAATHVLLAALSEQFAALQAELEGALAATPGEWSAMWLRDRGVLGLARAAQAERLRKAWLRLGQAGTEEEIQGNSTRGGAPI</sequence>
<dbReference type="RefSeq" id="WP_102827537.1">
    <property type="nucleotide sequence ID" value="NZ_CP065721.1"/>
</dbReference>
<gene>
    <name evidence="1" type="ORF">CXK95_02575</name>
</gene>
<accession>A0A8E2QG49</accession>
<name>A0A8E2QG49_9GAMM</name>
<protein>
    <submittedName>
        <fullName evidence="1">Acyl-CoA dehydrogenase</fullName>
    </submittedName>
</protein>
<dbReference type="AlphaFoldDB" id="A0A8E2QG49"/>
<proteinExistence type="predicted"/>
<evidence type="ECO:0000313" key="2">
    <source>
        <dbReference type="Proteomes" id="UP000235881"/>
    </source>
</evidence>
<dbReference type="GO" id="GO:0016627">
    <property type="term" value="F:oxidoreductase activity, acting on the CH-CH group of donors"/>
    <property type="evidence" value="ECO:0007669"/>
    <property type="project" value="InterPro"/>
</dbReference>
<dbReference type="InterPro" id="IPR009100">
    <property type="entry name" value="AcylCoA_DH/oxidase_NM_dom_sf"/>
</dbReference>
<dbReference type="SUPFAM" id="SSF56645">
    <property type="entry name" value="Acyl-CoA dehydrogenase NM domain-like"/>
    <property type="match status" value="1"/>
</dbReference>
<dbReference type="EMBL" id="POUK01000001">
    <property type="protein sequence ID" value="PNF78197.1"/>
    <property type="molecule type" value="Genomic_DNA"/>
</dbReference>
<dbReference type="Proteomes" id="UP000235881">
    <property type="component" value="Unassembled WGS sequence"/>
</dbReference>
<organism evidence="1 2">
    <name type="scientific">Stutzerimonas degradans</name>
    <dbReference type="NCBI Taxonomy" id="2968968"/>
    <lineage>
        <taxon>Bacteria</taxon>
        <taxon>Pseudomonadati</taxon>
        <taxon>Pseudomonadota</taxon>
        <taxon>Gammaproteobacteria</taxon>
        <taxon>Pseudomonadales</taxon>
        <taxon>Pseudomonadaceae</taxon>
        <taxon>Stutzerimonas</taxon>
    </lineage>
</organism>
<keyword evidence="2" id="KW-1185">Reference proteome</keyword>
<comment type="caution">
    <text evidence="1">The sequence shown here is derived from an EMBL/GenBank/DDBJ whole genome shotgun (WGS) entry which is preliminary data.</text>
</comment>
<reference evidence="1 2" key="1">
    <citation type="submission" date="2018-01" db="EMBL/GenBank/DDBJ databases">
        <title>Denitrification phenotypes of diverse strains of Pseudomonas stutzeri.</title>
        <authorList>
            <person name="Milligan D.A."/>
            <person name="Bergaust L."/>
            <person name="Bakken L.R."/>
            <person name="Frostegard A."/>
        </authorList>
    </citation>
    <scope>NUCLEOTIDE SEQUENCE [LARGE SCALE GENOMIC DNA]</scope>
    <source>
        <strain evidence="1 2">DSM 50238</strain>
    </source>
</reference>